<evidence type="ECO:0000313" key="2">
    <source>
        <dbReference type="EMBL" id="RDH88652.1"/>
    </source>
</evidence>
<accession>A0A370DW33</accession>
<dbReference type="Proteomes" id="UP000254771">
    <property type="component" value="Unassembled WGS sequence"/>
</dbReference>
<proteinExistence type="predicted"/>
<dbReference type="InterPro" id="IPR024082">
    <property type="entry name" value="PRODH_PutA_dom_II"/>
</dbReference>
<feature type="domain" description="Proline dehydrogenase PutA" evidence="1">
    <location>
        <begin position="1"/>
        <end position="28"/>
    </location>
</feature>
<dbReference type="AlphaFoldDB" id="A0A370DW33"/>
<name>A0A370DW33_9GAMM</name>
<comment type="caution">
    <text evidence="2">The sequence shown here is derived from an EMBL/GenBank/DDBJ whole genome shotgun (WGS) entry which is preliminary data.</text>
</comment>
<organism evidence="2 3">
    <name type="scientific">endosymbiont of Escarpia spicata</name>
    <dbReference type="NCBI Taxonomy" id="2200908"/>
    <lineage>
        <taxon>Bacteria</taxon>
        <taxon>Pseudomonadati</taxon>
        <taxon>Pseudomonadota</taxon>
        <taxon>Gammaproteobacteria</taxon>
        <taxon>sulfur-oxidizing symbionts</taxon>
    </lineage>
</organism>
<dbReference type="EMBL" id="QFXE01000001">
    <property type="protein sequence ID" value="RDH88652.1"/>
    <property type="molecule type" value="Genomic_DNA"/>
</dbReference>
<gene>
    <name evidence="2" type="ORF">DIZ78_00365</name>
</gene>
<dbReference type="SUPFAM" id="SSF81935">
    <property type="entry name" value="N-terminal domain of bifunctional PutA protein"/>
    <property type="match status" value="1"/>
</dbReference>
<dbReference type="Pfam" id="PF14850">
    <property type="entry name" value="Pro_dh-DNA_bdg"/>
    <property type="match status" value="1"/>
</dbReference>
<evidence type="ECO:0000313" key="3">
    <source>
        <dbReference type="Proteomes" id="UP000254771"/>
    </source>
</evidence>
<sequence length="39" mass="4332">MFLTEALLRIPDSDTIDRLIRDKLTPTATSAPTKRLSAC</sequence>
<protein>
    <recommendedName>
        <fullName evidence="1">Proline dehydrogenase PutA domain-containing protein</fullName>
    </recommendedName>
</protein>
<dbReference type="GO" id="GO:0003842">
    <property type="term" value="F:L-glutamate gamma-semialdehyde dehydrogenase activity"/>
    <property type="evidence" value="ECO:0007669"/>
    <property type="project" value="InterPro"/>
</dbReference>
<reference evidence="2 3" key="1">
    <citation type="journal article" date="2018" name="ISME J.">
        <title>Endosymbiont genomes yield clues of tubeworm success.</title>
        <authorList>
            <person name="Li Y."/>
            <person name="Liles M.R."/>
            <person name="Halanych K.M."/>
        </authorList>
    </citation>
    <scope>NUCLEOTIDE SEQUENCE [LARGE SCALE GENOMIC DNA]</scope>
    <source>
        <strain evidence="2">A1462</strain>
    </source>
</reference>
<evidence type="ECO:0000259" key="1">
    <source>
        <dbReference type="Pfam" id="PF14850"/>
    </source>
</evidence>
<dbReference type="Gene3D" id="1.20.5.460">
    <property type="entry name" value="Single helix bin"/>
    <property type="match status" value="1"/>
</dbReference>
<dbReference type="InterPro" id="IPR024089">
    <property type="entry name" value="PRODH_PutA_dom_I/II"/>
</dbReference>
<keyword evidence="3" id="KW-1185">Reference proteome</keyword>